<comment type="pathway">
    <text evidence="8">Cell wall biogenesis; peptidoglycan biosynthesis.</text>
</comment>
<feature type="transmembrane region" description="Helical" evidence="8">
    <location>
        <begin position="364"/>
        <end position="386"/>
    </location>
</feature>
<dbReference type="PANTHER" id="PTHR47019">
    <property type="entry name" value="LIPID II FLIPPASE MURJ"/>
    <property type="match status" value="1"/>
</dbReference>
<feature type="transmembrane region" description="Helical" evidence="8">
    <location>
        <begin position="426"/>
        <end position="447"/>
    </location>
</feature>
<dbReference type="GO" id="GO:0034204">
    <property type="term" value="P:lipid translocation"/>
    <property type="evidence" value="ECO:0007669"/>
    <property type="project" value="TreeGrafter"/>
</dbReference>
<keyword evidence="2 8" id="KW-1003">Cell membrane</keyword>
<comment type="function">
    <text evidence="8">Involved in peptidoglycan biosynthesis. Transports lipid-linked peptidoglycan precursors from the inner to the outer leaflet of the cytoplasmic membrane.</text>
</comment>
<feature type="transmembrane region" description="Helical" evidence="8">
    <location>
        <begin position="87"/>
        <end position="110"/>
    </location>
</feature>
<feature type="transmembrane region" description="Helical" evidence="8">
    <location>
        <begin position="130"/>
        <end position="153"/>
    </location>
</feature>
<feature type="transmembrane region" description="Helical" evidence="8">
    <location>
        <begin position="44"/>
        <end position="66"/>
    </location>
</feature>
<accession>A0A7W7D934</accession>
<dbReference type="UniPathway" id="UPA00219"/>
<feature type="transmembrane region" description="Helical" evidence="8">
    <location>
        <begin position="497"/>
        <end position="515"/>
    </location>
</feature>
<dbReference type="HAMAP" id="MF_02078">
    <property type="entry name" value="MurJ_MviN"/>
    <property type="match status" value="1"/>
</dbReference>
<dbReference type="GO" id="GO:0008360">
    <property type="term" value="P:regulation of cell shape"/>
    <property type="evidence" value="ECO:0007669"/>
    <property type="project" value="UniProtKB-KW"/>
</dbReference>
<keyword evidence="4 8" id="KW-0133">Cell shape</keyword>
<feature type="transmembrane region" description="Helical" evidence="8">
    <location>
        <begin position="325"/>
        <end position="352"/>
    </location>
</feature>
<feature type="transmembrane region" description="Helical" evidence="8">
    <location>
        <begin position="243"/>
        <end position="262"/>
    </location>
</feature>
<keyword evidence="6 8" id="KW-1133">Transmembrane helix</keyword>
<evidence type="ECO:0000256" key="2">
    <source>
        <dbReference type="ARBA" id="ARBA00022475"/>
    </source>
</evidence>
<gene>
    <name evidence="8" type="primary">murJ</name>
    <name evidence="9" type="ORF">BJ982_003818</name>
</gene>
<comment type="caution">
    <text evidence="9">The sequence shown here is derived from an EMBL/GenBank/DDBJ whole genome shotgun (WGS) entry which is preliminary data.</text>
</comment>
<feature type="transmembrane region" description="Helical" evidence="8">
    <location>
        <begin position="467"/>
        <end position="485"/>
    </location>
</feature>
<keyword evidence="7 8" id="KW-0472">Membrane</keyword>
<keyword evidence="5 8" id="KW-0573">Peptidoglycan synthesis</keyword>
<dbReference type="InterPro" id="IPR051050">
    <property type="entry name" value="Lipid_II_flippase_MurJ/MviN"/>
</dbReference>
<evidence type="ECO:0000256" key="1">
    <source>
        <dbReference type="ARBA" id="ARBA00004651"/>
    </source>
</evidence>
<evidence type="ECO:0000256" key="5">
    <source>
        <dbReference type="ARBA" id="ARBA00022984"/>
    </source>
</evidence>
<dbReference type="GO" id="GO:0071555">
    <property type="term" value="P:cell wall organization"/>
    <property type="evidence" value="ECO:0007669"/>
    <property type="project" value="UniProtKB-KW"/>
</dbReference>
<evidence type="ECO:0000256" key="8">
    <source>
        <dbReference type="HAMAP-Rule" id="MF_02078"/>
    </source>
</evidence>
<dbReference type="NCBIfam" id="TIGR01695">
    <property type="entry name" value="murJ_mviN"/>
    <property type="match status" value="1"/>
</dbReference>
<feature type="transmembrane region" description="Helical" evidence="8">
    <location>
        <begin position="165"/>
        <end position="185"/>
    </location>
</feature>
<dbReference type="Proteomes" id="UP000542210">
    <property type="component" value="Unassembled WGS sequence"/>
</dbReference>
<feature type="transmembrane region" description="Helical" evidence="8">
    <location>
        <begin position="20"/>
        <end position="38"/>
    </location>
</feature>
<evidence type="ECO:0000313" key="9">
    <source>
        <dbReference type="EMBL" id="MBB4702274.1"/>
    </source>
</evidence>
<evidence type="ECO:0000256" key="3">
    <source>
        <dbReference type="ARBA" id="ARBA00022692"/>
    </source>
</evidence>
<reference evidence="9 10" key="1">
    <citation type="submission" date="2020-08" db="EMBL/GenBank/DDBJ databases">
        <title>Sequencing the genomes of 1000 actinobacteria strains.</title>
        <authorList>
            <person name="Klenk H.-P."/>
        </authorList>
    </citation>
    <scope>NUCLEOTIDE SEQUENCE [LARGE SCALE GENOMIC DNA]</scope>
    <source>
        <strain evidence="9 10">DSM 45784</strain>
    </source>
</reference>
<comment type="similarity">
    <text evidence="8">Belongs to the MurJ/MviN family.</text>
</comment>
<evidence type="ECO:0000256" key="7">
    <source>
        <dbReference type="ARBA" id="ARBA00023136"/>
    </source>
</evidence>
<dbReference type="InterPro" id="IPR004268">
    <property type="entry name" value="MurJ"/>
</dbReference>
<keyword evidence="3 8" id="KW-0812">Transmembrane</keyword>
<feature type="transmembrane region" description="Helical" evidence="8">
    <location>
        <begin position="197"/>
        <end position="219"/>
    </location>
</feature>
<dbReference type="CDD" id="cd13123">
    <property type="entry name" value="MATE_MurJ_like"/>
    <property type="match status" value="1"/>
</dbReference>
<dbReference type="AlphaFoldDB" id="A0A7W7D934"/>
<dbReference type="GO" id="GO:0005886">
    <property type="term" value="C:plasma membrane"/>
    <property type="evidence" value="ECO:0007669"/>
    <property type="project" value="UniProtKB-SubCell"/>
</dbReference>
<organism evidence="9 10">
    <name type="scientific">Sphaerisporangium siamense</name>
    <dbReference type="NCBI Taxonomy" id="795645"/>
    <lineage>
        <taxon>Bacteria</taxon>
        <taxon>Bacillati</taxon>
        <taxon>Actinomycetota</taxon>
        <taxon>Actinomycetes</taxon>
        <taxon>Streptosporangiales</taxon>
        <taxon>Streptosporangiaceae</taxon>
        <taxon>Sphaerisporangium</taxon>
    </lineage>
</organism>
<sequence>MSRSLRVSAIMAAGTMVSRVTGFVRTMVLAYAIGTAAMGDAYNAAYAIPYSILDLLLLGVLSSVVVPMIVKAQQQDPDGGRAYEQRLMTIVTLTLIVVAVVAVLAAPLLIDLYTTNWAPDSNEFKVAVTLARFILPQLAFFGIGAVAGAILNTRDRFAAPMWAPVVNNLVVICVLLAFALVTGHAGGNISQVTDAQLALLGLGTTAGIVAQSVVLIVSLKRAGFSFRPRFDVRNARLGEMSRMGIWTIGYVVITQLGFMLTTNLSSSAGDQVPGHGITPYTFAFQLFQLPYGVIGVSVITAMLPRMSRAAGEGRLDLVRDEFQSGVRLISAVMVPMSLLLMILGPAITVPIYAHGATTVDDAVYIGNVLQVYGLALMPFTIFQLLLRVFYSFGDTRTPVLVGAGTTALHALLMMTLYFVLPARYVVMGLAFAYAVAYAAGAVAAWMLASRRAQGLGGWAIGSILTKMYWCSLPGAVLALASLWIAQQLFRSPGFSNALLSLAVGGGLGMFLYLVIAHKARITEISSIIGLVTGRTRRPVATPADIRSATTAQD</sequence>
<keyword evidence="8" id="KW-0813">Transport</keyword>
<evidence type="ECO:0000313" key="10">
    <source>
        <dbReference type="Proteomes" id="UP000542210"/>
    </source>
</evidence>
<feature type="transmembrane region" description="Helical" evidence="8">
    <location>
        <begin position="398"/>
        <end position="420"/>
    </location>
</feature>
<name>A0A7W7D934_9ACTN</name>
<dbReference type="GO" id="GO:0009252">
    <property type="term" value="P:peptidoglycan biosynthetic process"/>
    <property type="evidence" value="ECO:0007669"/>
    <property type="project" value="UniProtKB-UniRule"/>
</dbReference>
<proteinExistence type="inferred from homology"/>
<protein>
    <recommendedName>
        <fullName evidence="8">Probable lipid II flippase MurJ</fullName>
    </recommendedName>
</protein>
<comment type="subcellular location">
    <subcellularLocation>
        <location evidence="1 8">Cell membrane</location>
        <topology evidence="1 8">Multi-pass membrane protein</topology>
    </subcellularLocation>
</comment>
<dbReference type="EMBL" id="JACHND010000001">
    <property type="protein sequence ID" value="MBB4702274.1"/>
    <property type="molecule type" value="Genomic_DNA"/>
</dbReference>
<dbReference type="Pfam" id="PF03023">
    <property type="entry name" value="MurJ"/>
    <property type="match status" value="1"/>
</dbReference>
<evidence type="ECO:0000256" key="4">
    <source>
        <dbReference type="ARBA" id="ARBA00022960"/>
    </source>
</evidence>
<dbReference type="RefSeq" id="WP_184881922.1">
    <property type="nucleotide sequence ID" value="NZ_BOOV01000056.1"/>
</dbReference>
<keyword evidence="8" id="KW-0961">Cell wall biogenesis/degradation</keyword>
<dbReference type="PANTHER" id="PTHR47019:SF1">
    <property type="entry name" value="LIPID II FLIPPASE MURJ"/>
    <property type="match status" value="1"/>
</dbReference>
<dbReference type="GO" id="GO:0015648">
    <property type="term" value="F:lipid-linked peptidoglycan transporter activity"/>
    <property type="evidence" value="ECO:0007669"/>
    <property type="project" value="UniProtKB-UniRule"/>
</dbReference>
<dbReference type="PRINTS" id="PR01806">
    <property type="entry name" value="VIRFACTRMVIN"/>
</dbReference>
<feature type="transmembrane region" description="Helical" evidence="8">
    <location>
        <begin position="282"/>
        <end position="304"/>
    </location>
</feature>
<keyword evidence="10" id="KW-1185">Reference proteome</keyword>
<evidence type="ECO:0000256" key="6">
    <source>
        <dbReference type="ARBA" id="ARBA00022989"/>
    </source>
</evidence>